<dbReference type="EMBL" id="RCZP01000010">
    <property type="protein sequence ID" value="TPG56928.1"/>
    <property type="molecule type" value="Genomic_DNA"/>
</dbReference>
<evidence type="ECO:0000256" key="6">
    <source>
        <dbReference type="SAM" id="Phobius"/>
    </source>
</evidence>
<sequence>MRPAHLLLALLTTALWGFNFVAIQVGLDSGLPPLLMAALRFVVAALPALWLPRPRIPAGRLVAIGIFLFVGQFALLFTGMAAGMPPGLASVTQQSQAFLTALIAAAVLRERPSARAMAGMAVAFSGLALIGTTAGGGGMTGLGLALCLAGAGSWAVGNVLLRGAGSSPGGPVALMAWLSLVPVLPLLALSLALEGAGAIGGALVGLNLRGVASLLYLAVAATLVGYGIWGFLMARYPATTVAPFALLVPITGAASSALVMGESFGAVRLAGMALVVAGLAVGALRWPFAPRPGGASVTAPPPRAKTPRPLSGQPAPGKNPP</sequence>
<feature type="domain" description="EamA" evidence="7">
    <location>
        <begin position="142"/>
        <end position="281"/>
    </location>
</feature>
<evidence type="ECO:0000313" key="8">
    <source>
        <dbReference type="EMBL" id="TPG56928.1"/>
    </source>
</evidence>
<feature type="region of interest" description="Disordered" evidence="5">
    <location>
        <begin position="292"/>
        <end position="321"/>
    </location>
</feature>
<reference evidence="8 9" key="1">
    <citation type="journal article" date="2019" name="Environ. Microbiol.">
        <title>Species interactions and distinct microbial communities in high Arctic permafrost affected cryosols are associated with the CH4 and CO2 gas fluxes.</title>
        <authorList>
            <person name="Altshuler I."/>
            <person name="Hamel J."/>
            <person name="Turney S."/>
            <person name="Magnuson E."/>
            <person name="Levesque R."/>
            <person name="Greer C."/>
            <person name="Whyte L.G."/>
        </authorList>
    </citation>
    <scope>NUCLEOTIDE SEQUENCE [LARGE SCALE GENOMIC DNA]</scope>
    <source>
        <strain evidence="8 9">S9.3B</strain>
    </source>
</reference>
<comment type="caution">
    <text evidence="8">The sequence shown here is derived from an EMBL/GenBank/DDBJ whole genome shotgun (WGS) entry which is preliminary data.</text>
</comment>
<keyword evidence="2 6" id="KW-0812">Transmembrane</keyword>
<evidence type="ECO:0000313" key="9">
    <source>
        <dbReference type="Proteomes" id="UP000317078"/>
    </source>
</evidence>
<dbReference type="PANTHER" id="PTHR32322:SF9">
    <property type="entry name" value="AMINO-ACID METABOLITE EFFLUX PUMP-RELATED"/>
    <property type="match status" value="1"/>
</dbReference>
<dbReference type="Pfam" id="PF00892">
    <property type="entry name" value="EamA"/>
    <property type="match status" value="2"/>
</dbReference>
<evidence type="ECO:0000259" key="7">
    <source>
        <dbReference type="Pfam" id="PF00892"/>
    </source>
</evidence>
<feature type="transmembrane region" description="Helical" evidence="6">
    <location>
        <begin position="266"/>
        <end position="284"/>
    </location>
</feature>
<organism evidence="8 9">
    <name type="scientific">Muricoccus nepalensis</name>
    <dbReference type="NCBI Taxonomy" id="1854500"/>
    <lineage>
        <taxon>Bacteria</taxon>
        <taxon>Pseudomonadati</taxon>
        <taxon>Pseudomonadota</taxon>
        <taxon>Alphaproteobacteria</taxon>
        <taxon>Acetobacterales</taxon>
        <taxon>Roseomonadaceae</taxon>
        <taxon>Muricoccus</taxon>
    </lineage>
</organism>
<feature type="transmembrane region" description="Helical" evidence="6">
    <location>
        <begin position="62"/>
        <end position="82"/>
    </location>
</feature>
<dbReference type="InterPro" id="IPR037185">
    <property type="entry name" value="EmrE-like"/>
</dbReference>
<dbReference type="GO" id="GO:0016020">
    <property type="term" value="C:membrane"/>
    <property type="evidence" value="ECO:0007669"/>
    <property type="project" value="UniProtKB-SubCell"/>
</dbReference>
<dbReference type="OrthoDB" id="7158585at2"/>
<keyword evidence="4 6" id="KW-0472">Membrane</keyword>
<keyword evidence="3 6" id="KW-1133">Transmembrane helix</keyword>
<dbReference type="PANTHER" id="PTHR32322">
    <property type="entry name" value="INNER MEMBRANE TRANSPORTER"/>
    <property type="match status" value="1"/>
</dbReference>
<dbReference type="Proteomes" id="UP000317078">
    <property type="component" value="Unassembled WGS sequence"/>
</dbReference>
<feature type="transmembrane region" description="Helical" evidence="6">
    <location>
        <begin position="88"/>
        <end position="108"/>
    </location>
</feature>
<gene>
    <name evidence="8" type="ORF">EAH89_12745</name>
</gene>
<feature type="transmembrane region" description="Helical" evidence="6">
    <location>
        <begin position="32"/>
        <end position="50"/>
    </location>
</feature>
<accession>A0A502G4X9</accession>
<evidence type="ECO:0000256" key="5">
    <source>
        <dbReference type="SAM" id="MobiDB-lite"/>
    </source>
</evidence>
<evidence type="ECO:0000256" key="2">
    <source>
        <dbReference type="ARBA" id="ARBA00022692"/>
    </source>
</evidence>
<feature type="transmembrane region" description="Helical" evidence="6">
    <location>
        <begin position="241"/>
        <end position="260"/>
    </location>
</feature>
<feature type="transmembrane region" description="Helical" evidence="6">
    <location>
        <begin position="213"/>
        <end position="234"/>
    </location>
</feature>
<evidence type="ECO:0000256" key="1">
    <source>
        <dbReference type="ARBA" id="ARBA00004141"/>
    </source>
</evidence>
<proteinExistence type="predicted"/>
<dbReference type="AlphaFoldDB" id="A0A502G4X9"/>
<feature type="transmembrane region" description="Helical" evidence="6">
    <location>
        <begin position="115"/>
        <end position="135"/>
    </location>
</feature>
<name>A0A502G4X9_9PROT</name>
<feature type="domain" description="EamA" evidence="7">
    <location>
        <begin position="6"/>
        <end position="131"/>
    </location>
</feature>
<dbReference type="InterPro" id="IPR000620">
    <property type="entry name" value="EamA_dom"/>
</dbReference>
<dbReference type="RefSeq" id="WP_140883577.1">
    <property type="nucleotide sequence ID" value="NZ_RCZP01000010.1"/>
</dbReference>
<evidence type="ECO:0000256" key="3">
    <source>
        <dbReference type="ARBA" id="ARBA00022989"/>
    </source>
</evidence>
<dbReference type="InterPro" id="IPR050638">
    <property type="entry name" value="AA-Vitamin_Transporters"/>
</dbReference>
<keyword evidence="9" id="KW-1185">Reference proteome</keyword>
<protein>
    <submittedName>
        <fullName evidence="8">EamA family transporter</fullName>
    </submittedName>
</protein>
<comment type="subcellular location">
    <subcellularLocation>
        <location evidence="1">Membrane</location>
        <topology evidence="1">Multi-pass membrane protein</topology>
    </subcellularLocation>
</comment>
<evidence type="ECO:0000256" key="4">
    <source>
        <dbReference type="ARBA" id="ARBA00023136"/>
    </source>
</evidence>
<dbReference type="SUPFAM" id="SSF103481">
    <property type="entry name" value="Multidrug resistance efflux transporter EmrE"/>
    <property type="match status" value="2"/>
</dbReference>